<dbReference type="SMART" id="SM00108">
    <property type="entry name" value="B_lectin"/>
    <property type="match status" value="2"/>
</dbReference>
<feature type="domain" description="Bulb-type lectin" evidence="2">
    <location>
        <begin position="158"/>
        <end position="263"/>
    </location>
</feature>
<dbReference type="EMBL" id="JAGYWB010000012">
    <property type="protein sequence ID" value="KAI0502081.1"/>
    <property type="molecule type" value="Genomic_DNA"/>
</dbReference>
<protein>
    <recommendedName>
        <fullName evidence="2">Bulb-type lectin domain-containing protein</fullName>
    </recommendedName>
</protein>
<comment type="caution">
    <text evidence="3">The sequence shown here is derived from an EMBL/GenBank/DDBJ whole genome shotgun (WGS) entry which is preliminary data.</text>
</comment>
<evidence type="ECO:0000256" key="1">
    <source>
        <dbReference type="SAM" id="SignalP"/>
    </source>
</evidence>
<dbReference type="InterPro" id="IPR001480">
    <property type="entry name" value="Bulb-type_lectin_dom"/>
</dbReference>
<dbReference type="GO" id="GO:0051707">
    <property type="term" value="P:response to other organism"/>
    <property type="evidence" value="ECO:0007669"/>
    <property type="project" value="UniProtKB-ARBA"/>
</dbReference>
<keyword evidence="1" id="KW-0732">Signal</keyword>
<dbReference type="SMR" id="A0A8T3B158"/>
<evidence type="ECO:0000259" key="2">
    <source>
        <dbReference type="PROSITE" id="PS50927"/>
    </source>
</evidence>
<organism evidence="3 4">
    <name type="scientific">Dendrobium nobile</name>
    <name type="common">Orchid</name>
    <dbReference type="NCBI Taxonomy" id="94219"/>
    <lineage>
        <taxon>Eukaryota</taxon>
        <taxon>Viridiplantae</taxon>
        <taxon>Streptophyta</taxon>
        <taxon>Embryophyta</taxon>
        <taxon>Tracheophyta</taxon>
        <taxon>Spermatophyta</taxon>
        <taxon>Magnoliopsida</taxon>
        <taxon>Liliopsida</taxon>
        <taxon>Asparagales</taxon>
        <taxon>Orchidaceae</taxon>
        <taxon>Epidendroideae</taxon>
        <taxon>Malaxideae</taxon>
        <taxon>Dendrobiinae</taxon>
        <taxon>Dendrobium</taxon>
    </lineage>
</organism>
<keyword evidence="4" id="KW-1185">Reference proteome</keyword>
<reference evidence="3" key="1">
    <citation type="journal article" date="2022" name="Front. Genet.">
        <title>Chromosome-Scale Assembly of the Dendrobium nobile Genome Provides Insights Into the Molecular Mechanism of the Biosynthesis of the Medicinal Active Ingredient of Dendrobium.</title>
        <authorList>
            <person name="Xu Q."/>
            <person name="Niu S.-C."/>
            <person name="Li K.-L."/>
            <person name="Zheng P.-J."/>
            <person name="Zhang X.-J."/>
            <person name="Jia Y."/>
            <person name="Liu Y."/>
            <person name="Niu Y.-X."/>
            <person name="Yu L.-H."/>
            <person name="Chen D.-F."/>
            <person name="Zhang G.-Q."/>
        </authorList>
    </citation>
    <scope>NUCLEOTIDE SEQUENCE</scope>
    <source>
        <tissue evidence="3">Leaf</tissue>
    </source>
</reference>
<dbReference type="InterPro" id="IPR036426">
    <property type="entry name" value="Bulb-type_lectin_dom_sf"/>
</dbReference>
<gene>
    <name evidence="3" type="ORF">KFK09_017027</name>
</gene>
<evidence type="ECO:0000313" key="3">
    <source>
        <dbReference type="EMBL" id="KAI0502081.1"/>
    </source>
</evidence>
<accession>A0A8T3B158</accession>
<dbReference type="Proteomes" id="UP000829196">
    <property type="component" value="Unassembled WGS sequence"/>
</dbReference>
<feature type="domain" description="Bulb-type lectin" evidence="2">
    <location>
        <begin position="26"/>
        <end position="139"/>
    </location>
</feature>
<sequence length="263" mass="28895">MALIPSTLLLSTLLSLLLLLLHFPSHSNANEGNLIVTGDVLQTDSQLTVRNAVFVIQDDCNLVLYNKGAGFVSGTSGLGPNCTATISEYGELQIKNNVGSIVWSTPASKQRGEYAAILQPDGQVGIYGPSLWNTRQIGRYSVDNTVGEKDINKGSSTPNLLFSSEVLNEKSKLASRDYTLEVTEKCVLEFTKASVGVLWASPTKLRDYQHCFIRLNHHGQLALVNDYNRIVWETKPAYDDGVYVLVVKINGEAVIYGKRIWST</sequence>
<dbReference type="SUPFAM" id="SSF51110">
    <property type="entry name" value="alpha-D-mannose-specific plant lectins"/>
    <property type="match status" value="2"/>
</dbReference>
<dbReference type="AlphaFoldDB" id="A0A8T3B158"/>
<feature type="chain" id="PRO_5035721622" description="Bulb-type lectin domain-containing protein" evidence="1">
    <location>
        <begin position="30"/>
        <end position="263"/>
    </location>
</feature>
<dbReference type="OrthoDB" id="733832at2759"/>
<proteinExistence type="predicted"/>
<feature type="signal peptide" evidence="1">
    <location>
        <begin position="1"/>
        <end position="29"/>
    </location>
</feature>
<dbReference type="Gene3D" id="2.90.10.10">
    <property type="entry name" value="Bulb-type lectin domain"/>
    <property type="match status" value="2"/>
</dbReference>
<dbReference type="PROSITE" id="PS50927">
    <property type="entry name" value="BULB_LECTIN"/>
    <property type="match status" value="2"/>
</dbReference>
<evidence type="ECO:0000313" key="4">
    <source>
        <dbReference type="Proteomes" id="UP000829196"/>
    </source>
</evidence>
<name>A0A8T3B158_DENNO</name>